<keyword evidence="1" id="KW-0812">Transmembrane</keyword>
<evidence type="ECO:0000313" key="3">
    <source>
        <dbReference type="Proteomes" id="UP000179076"/>
    </source>
</evidence>
<sequence>MEYVLFAHRGGVMQKQANISPIEESPLLRFDRRRVESEISLVDLWLIVRRRWSWLLAGLAVGVSVAVAYIAFTVPIYESHMTLRMGNVPTLGLIEDTGVLSVELINMYGPITAGGTRSQKPYLEKKDIKAKNNLLELVAVGYSPEEARDLLAQVAAKILQRHEQAYGNVIDPLRRRLATMDGQVSLLTKQIVDLGELVARMKESNPVQASLVAIERSRLFTSLDQLERDRVSLQQQVTQPYTNPSQVIVQPELQNSPVSPRKVLAAVTGIVLGIFIGLVAIFLRQFFAQVSAAKG</sequence>
<comment type="caution">
    <text evidence="2">The sequence shown here is derived from an EMBL/GenBank/DDBJ whole genome shotgun (WGS) entry which is preliminary data.</text>
</comment>
<dbReference type="EMBL" id="MFSP01000113">
    <property type="protein sequence ID" value="OGI65039.1"/>
    <property type="molecule type" value="Genomic_DNA"/>
</dbReference>
<evidence type="ECO:0000256" key="1">
    <source>
        <dbReference type="SAM" id="Phobius"/>
    </source>
</evidence>
<evidence type="ECO:0008006" key="4">
    <source>
        <dbReference type="Google" id="ProtNLM"/>
    </source>
</evidence>
<dbReference type="PANTHER" id="PTHR32309">
    <property type="entry name" value="TYROSINE-PROTEIN KINASE"/>
    <property type="match status" value="1"/>
</dbReference>
<dbReference type="PANTHER" id="PTHR32309:SF31">
    <property type="entry name" value="CAPSULAR EXOPOLYSACCHARIDE FAMILY"/>
    <property type="match status" value="1"/>
</dbReference>
<protein>
    <recommendedName>
        <fullName evidence="4">Polysaccharide chain length determinant N-terminal domain-containing protein</fullName>
    </recommendedName>
</protein>
<dbReference type="Proteomes" id="UP000179076">
    <property type="component" value="Unassembled WGS sequence"/>
</dbReference>
<evidence type="ECO:0000313" key="2">
    <source>
        <dbReference type="EMBL" id="OGI65039.1"/>
    </source>
</evidence>
<feature type="transmembrane region" description="Helical" evidence="1">
    <location>
        <begin position="52"/>
        <end position="77"/>
    </location>
</feature>
<proteinExistence type="predicted"/>
<dbReference type="InterPro" id="IPR050445">
    <property type="entry name" value="Bact_polysacc_biosynth/exp"/>
</dbReference>
<keyword evidence="1" id="KW-1133">Transmembrane helix</keyword>
<feature type="transmembrane region" description="Helical" evidence="1">
    <location>
        <begin position="263"/>
        <end position="287"/>
    </location>
</feature>
<keyword evidence="1" id="KW-0472">Membrane</keyword>
<organism evidence="2 3">
    <name type="scientific">Candidatus Muproteobacteria bacterium RBG_16_60_9</name>
    <dbReference type="NCBI Taxonomy" id="1817755"/>
    <lineage>
        <taxon>Bacteria</taxon>
        <taxon>Pseudomonadati</taxon>
        <taxon>Pseudomonadota</taxon>
        <taxon>Candidatus Muproteobacteria</taxon>
    </lineage>
</organism>
<name>A0A1F6V6A0_9PROT</name>
<dbReference type="AlphaFoldDB" id="A0A1F6V6A0"/>
<reference evidence="2 3" key="1">
    <citation type="journal article" date="2016" name="Nat. Commun.">
        <title>Thousands of microbial genomes shed light on interconnected biogeochemical processes in an aquifer system.</title>
        <authorList>
            <person name="Anantharaman K."/>
            <person name="Brown C.T."/>
            <person name="Hug L.A."/>
            <person name="Sharon I."/>
            <person name="Castelle C.J."/>
            <person name="Probst A.J."/>
            <person name="Thomas B.C."/>
            <person name="Singh A."/>
            <person name="Wilkins M.J."/>
            <person name="Karaoz U."/>
            <person name="Brodie E.L."/>
            <person name="Williams K.H."/>
            <person name="Hubbard S.S."/>
            <person name="Banfield J.F."/>
        </authorList>
    </citation>
    <scope>NUCLEOTIDE SEQUENCE [LARGE SCALE GENOMIC DNA]</scope>
</reference>
<accession>A0A1F6V6A0</accession>
<gene>
    <name evidence="2" type="ORF">A2W18_05625</name>
</gene>